<proteinExistence type="predicted"/>
<protein>
    <submittedName>
        <fullName evidence="1">Uncharacterized protein</fullName>
    </submittedName>
</protein>
<organism evidence="1 2">
    <name type="scientific">Phormidesmis priestleyi ULC007</name>
    <dbReference type="NCBI Taxonomy" id="1920490"/>
    <lineage>
        <taxon>Bacteria</taxon>
        <taxon>Bacillati</taxon>
        <taxon>Cyanobacteriota</taxon>
        <taxon>Cyanophyceae</taxon>
        <taxon>Leptolyngbyales</taxon>
        <taxon>Leptolyngbyaceae</taxon>
        <taxon>Phormidesmis</taxon>
    </lineage>
</organism>
<gene>
    <name evidence="1" type="ORF">C7B65_26585</name>
</gene>
<reference evidence="1 2" key="1">
    <citation type="submission" date="2018-02" db="EMBL/GenBank/DDBJ databases">
        <authorList>
            <person name="Cohen D.B."/>
            <person name="Kent A.D."/>
        </authorList>
    </citation>
    <scope>NUCLEOTIDE SEQUENCE [LARGE SCALE GENOMIC DNA]</scope>
    <source>
        <strain evidence="1 2">ULC007</strain>
    </source>
</reference>
<dbReference type="EMBL" id="PVWG01000094">
    <property type="protein sequence ID" value="PSB14329.1"/>
    <property type="molecule type" value="Genomic_DNA"/>
</dbReference>
<name>A0A2T1D1G1_9CYAN</name>
<keyword evidence="2" id="KW-1185">Reference proteome</keyword>
<reference evidence="1 2" key="2">
    <citation type="submission" date="2018-03" db="EMBL/GenBank/DDBJ databases">
        <title>The ancient ancestry and fast evolution of plastids.</title>
        <authorList>
            <person name="Moore K.R."/>
            <person name="Magnabosco C."/>
            <person name="Momper L."/>
            <person name="Gold D.A."/>
            <person name="Bosak T."/>
            <person name="Fournier G.P."/>
        </authorList>
    </citation>
    <scope>NUCLEOTIDE SEQUENCE [LARGE SCALE GENOMIC DNA]</scope>
    <source>
        <strain evidence="1 2">ULC007</strain>
    </source>
</reference>
<dbReference type="STRING" id="1920490.GCA_001895925_03159"/>
<dbReference type="OrthoDB" id="533336at2"/>
<accession>A0A2T1D1G1</accession>
<dbReference type="Proteomes" id="UP000238634">
    <property type="component" value="Unassembled WGS sequence"/>
</dbReference>
<sequence>MQYSSGKNSDVQRAKFPELFDAVAQAISHSPGSPLPIALTTAVSEFPDRVQPAIVYLRHQQQRRAIQNPVGYLYRAIVEGWNLPQPSDAATPAGFRD</sequence>
<evidence type="ECO:0000313" key="2">
    <source>
        <dbReference type="Proteomes" id="UP000238634"/>
    </source>
</evidence>
<comment type="caution">
    <text evidence="1">The sequence shown here is derived from an EMBL/GenBank/DDBJ whole genome shotgun (WGS) entry which is preliminary data.</text>
</comment>
<evidence type="ECO:0000313" key="1">
    <source>
        <dbReference type="EMBL" id="PSB14329.1"/>
    </source>
</evidence>
<dbReference type="AlphaFoldDB" id="A0A2T1D1G1"/>
<dbReference type="RefSeq" id="WP_073075084.1">
    <property type="nucleotide sequence ID" value="NZ_MPPI01000059.1"/>
</dbReference>